<sequence length="122" mass="14431">MKILVYGSKSFEDYPTFMRGVVVAIEEHLYKNPNKIQILTAGPRRVNGYSAEFINRSEALFRQKNIRTKFTRVKYEEILENMENYEIDHVVSFNSKSDPDKFFDSIITKAEKLKIPASYYRY</sequence>
<evidence type="ECO:0000313" key="1">
    <source>
        <dbReference type="EMBL" id="CAB5221904.1"/>
    </source>
</evidence>
<dbReference type="EMBL" id="LR798295">
    <property type="protein sequence ID" value="CAB5221904.1"/>
    <property type="molecule type" value="Genomic_DNA"/>
</dbReference>
<accession>A0A6J7X0N6</accession>
<gene>
    <name evidence="1" type="ORF">UFOVP359_127</name>
</gene>
<protein>
    <submittedName>
        <fullName evidence="1">Uncharacterized protein</fullName>
    </submittedName>
</protein>
<organism evidence="1">
    <name type="scientific">uncultured Caudovirales phage</name>
    <dbReference type="NCBI Taxonomy" id="2100421"/>
    <lineage>
        <taxon>Viruses</taxon>
        <taxon>Duplodnaviria</taxon>
        <taxon>Heunggongvirae</taxon>
        <taxon>Uroviricota</taxon>
        <taxon>Caudoviricetes</taxon>
        <taxon>Peduoviridae</taxon>
        <taxon>Maltschvirus</taxon>
        <taxon>Maltschvirus maltsch</taxon>
    </lineage>
</organism>
<reference evidence="1" key="1">
    <citation type="submission" date="2020-05" db="EMBL/GenBank/DDBJ databases">
        <authorList>
            <person name="Chiriac C."/>
            <person name="Salcher M."/>
            <person name="Ghai R."/>
            <person name="Kavagutti S V."/>
        </authorList>
    </citation>
    <scope>NUCLEOTIDE SEQUENCE</scope>
</reference>
<proteinExistence type="predicted"/>
<name>A0A6J7X0N6_9CAUD</name>